<dbReference type="PANTHER" id="PTHR37542:SF3">
    <property type="entry name" value="PRION-INHIBITION AND PROPAGATION HELO DOMAIN-CONTAINING PROTEIN"/>
    <property type="match status" value="1"/>
</dbReference>
<dbReference type="OrthoDB" id="1911848at2759"/>
<dbReference type="InterPro" id="IPR029498">
    <property type="entry name" value="HeLo_dom"/>
</dbReference>
<reference evidence="2 3" key="1">
    <citation type="journal article" date="2014" name="BMC Genomics">
        <title>Comparative genome sequencing reveals chemotype-specific gene clusters in the toxigenic black mold Stachybotrys.</title>
        <authorList>
            <person name="Semeiks J."/>
            <person name="Borek D."/>
            <person name="Otwinowski Z."/>
            <person name="Grishin N.V."/>
        </authorList>
    </citation>
    <scope>NUCLEOTIDE SEQUENCE [LARGE SCALE GENOMIC DNA]</scope>
    <source>
        <strain evidence="3">CBS 109288 / IBT 7711</strain>
    </source>
</reference>
<feature type="domain" description="Prion-inhibition and propagation HeLo" evidence="1">
    <location>
        <begin position="5"/>
        <end position="207"/>
    </location>
</feature>
<dbReference type="AlphaFoldDB" id="A0A084BBI6"/>
<dbReference type="Pfam" id="PF14479">
    <property type="entry name" value="HeLo"/>
    <property type="match status" value="1"/>
</dbReference>
<gene>
    <name evidence="2" type="ORF">S7711_01270</name>
</gene>
<keyword evidence="3" id="KW-1185">Reference proteome</keyword>
<name>A0A084BBI6_STACB</name>
<dbReference type="PANTHER" id="PTHR37542">
    <property type="entry name" value="HELO DOMAIN-CONTAINING PROTEIN-RELATED"/>
    <property type="match status" value="1"/>
</dbReference>
<sequence>MEVAGLIIGLSGIIACFEKSFFVWRTIREAENFGDDVADWMCKLEMEFFRFQTWWTALEHIAPMQIPRHSSLNLPSQTSELQIAMGRRLGNPILDAASSVLKLLEEIESILQQNGVLSATNQASKAGTSSRVGESISLKEGATGSRVRLKMLSRELMRHTPWQTRVAHTMSPWKEASDKVKLDSSLESIIYWNNALYSILPQNLRDSILELGLAGYALATSNNIRDISRLESHRNTMLSQSARLMELRQRFKNGVPMDSDVEKLMAMMKKEIRQFQNLDSARTSGGNQYSIVGYSSLGGQDYCRVMIEWIPFPTGDYDTHKLARTRMSQISYSLQQIEKSLPLQTLTSLGFIEYTAASLFGLISLLPQDTKPLSTVVTLHELISQRERQTTNSRAAAQRTVN</sequence>
<proteinExistence type="predicted"/>
<accession>A0A084BBI6</accession>
<dbReference type="HOGENOM" id="CLU_017444_3_0_1"/>
<evidence type="ECO:0000313" key="2">
    <source>
        <dbReference type="EMBL" id="KEY74915.1"/>
    </source>
</evidence>
<evidence type="ECO:0000313" key="3">
    <source>
        <dbReference type="Proteomes" id="UP000028045"/>
    </source>
</evidence>
<evidence type="ECO:0000259" key="1">
    <source>
        <dbReference type="Pfam" id="PF14479"/>
    </source>
</evidence>
<dbReference type="EMBL" id="KL647405">
    <property type="protein sequence ID" value="KEY74915.1"/>
    <property type="molecule type" value="Genomic_DNA"/>
</dbReference>
<organism evidence="2 3">
    <name type="scientific">Stachybotrys chartarum (strain CBS 109288 / IBT 7711)</name>
    <name type="common">Toxic black mold</name>
    <name type="synonym">Stilbospora chartarum</name>
    <dbReference type="NCBI Taxonomy" id="1280523"/>
    <lineage>
        <taxon>Eukaryota</taxon>
        <taxon>Fungi</taxon>
        <taxon>Dikarya</taxon>
        <taxon>Ascomycota</taxon>
        <taxon>Pezizomycotina</taxon>
        <taxon>Sordariomycetes</taxon>
        <taxon>Hypocreomycetidae</taxon>
        <taxon>Hypocreales</taxon>
        <taxon>Stachybotryaceae</taxon>
        <taxon>Stachybotrys</taxon>
    </lineage>
</organism>
<protein>
    <recommendedName>
        <fullName evidence="1">Prion-inhibition and propagation HeLo domain-containing protein</fullName>
    </recommendedName>
</protein>
<dbReference type="Gene3D" id="1.20.120.1020">
    <property type="entry name" value="Prion-inhibition and propagation, HeLo domain"/>
    <property type="match status" value="1"/>
</dbReference>
<dbReference type="Proteomes" id="UP000028045">
    <property type="component" value="Unassembled WGS sequence"/>
</dbReference>
<dbReference type="InterPro" id="IPR038305">
    <property type="entry name" value="HeLo_sf"/>
</dbReference>